<reference evidence="6" key="1">
    <citation type="submission" date="2021-02" db="EMBL/GenBank/DDBJ databases">
        <authorList>
            <person name="Dougan E. K."/>
            <person name="Rhodes N."/>
            <person name="Thang M."/>
            <person name="Chan C."/>
        </authorList>
    </citation>
    <scope>NUCLEOTIDE SEQUENCE</scope>
</reference>
<feature type="signal peptide" evidence="3">
    <location>
        <begin position="1"/>
        <end position="22"/>
    </location>
</feature>
<dbReference type="InterPro" id="IPR024370">
    <property type="entry name" value="PBP_domain"/>
</dbReference>
<dbReference type="SUPFAM" id="SSF53850">
    <property type="entry name" value="Periplasmic binding protein-like II"/>
    <property type="match status" value="3"/>
</dbReference>
<comment type="similarity">
    <text evidence="1">Belongs to the PstS family.</text>
</comment>
<dbReference type="Proteomes" id="UP000626109">
    <property type="component" value="Unassembled WGS sequence"/>
</dbReference>
<gene>
    <name evidence="6" type="ORF">PGLA2088_LOCUS23812</name>
</gene>
<proteinExistence type="inferred from homology"/>
<feature type="domain" description="PBP" evidence="4">
    <location>
        <begin position="19"/>
        <end position="342"/>
    </location>
</feature>
<dbReference type="Pfam" id="PF13579">
    <property type="entry name" value="Glyco_trans_4_4"/>
    <property type="match status" value="1"/>
</dbReference>
<feature type="transmembrane region" description="Helical" evidence="2">
    <location>
        <begin position="1253"/>
        <end position="1273"/>
    </location>
</feature>
<dbReference type="SUPFAM" id="SSF53756">
    <property type="entry name" value="UDP-Glycosyltransferase/glycogen phosphorylase"/>
    <property type="match status" value="1"/>
</dbReference>
<keyword evidence="2" id="KW-0812">Transmembrane</keyword>
<dbReference type="InterPro" id="IPR028098">
    <property type="entry name" value="Glyco_trans_4-like_N"/>
</dbReference>
<dbReference type="InterPro" id="IPR050962">
    <property type="entry name" value="Phosphate-bind_PstS"/>
</dbReference>
<keyword evidence="3" id="KW-0732">Signal</keyword>
<feature type="domain" description="PBP" evidence="4">
    <location>
        <begin position="842"/>
        <end position="1146"/>
    </location>
</feature>
<dbReference type="Gene3D" id="3.40.50.2000">
    <property type="entry name" value="Glycogen Phosphorylase B"/>
    <property type="match status" value="1"/>
</dbReference>
<evidence type="ECO:0000256" key="1">
    <source>
        <dbReference type="ARBA" id="ARBA00008725"/>
    </source>
</evidence>
<sequence length="1780" mass="189608">MAKIRRACLAVAMLSSFGEAAGEVNLHGSGTTNPSKFFWNIMETFKARTKVELLMTYRAVGSGTGQKEFVGESPGYTSLTDFGSGDIPMTQARFNTLTTAGRAMVHVPFSLGAIGVFHSIPVAEVGTGGLKMSACLLAKVYSNVVTTWDDPLVLAENPNLSVPAGTKIQVGHRTLGSSSTGGLAGYLNQECPASWSLGSSGSTVFPTAATFTKVEGSPGMQTHIANNKYAIGYLDAGHGHLRKFEEVSLMNKDNTWLTSKNAIAASDANGNNGVAAAGAAAVTAGSIPVNADADWSAVSLFNKAGANTWPIVLISYMYLNKDISAMSADMAGILKAFVDFVTGVKGQAMLPTYDFNAIPSAMNKWSTGVWPSMTKPASVTTFTFEDSTAPWTGAGDYVISSKRDSYSMWAISELQTTVKALETKLVSLESSLNDYGIVALHGSGTTNPRTWFAKAMKLMEGRARAPLLLTYRAVGSGTGQKEFVGQASNGYKSYNHFGCGDIPMSQANFDLLPAGQEMVHIPFGLGAIGVFFNIQGVAMSMDACLLAKIFMGTITTWDHADIKAQNPSVSLPAGTKIQVGHRTLGSSSTGGLSGYLNKKCPSVWTLGESGSITWPTTSASAFTAVLGSPGMQSFIKTTPYSIGYLDAGQGHDLDLPEVRLANAAGVYTTSKESIAKNGVAAAGNAAVAAGAFPTDHSITWAAVNAYDMAGSDTWPIVLVSYFYVKKDQTVTVSKTAAALKAFVTMIVNNDDGICEEAGFTGLSSNMKAKSLAALGTVVFPSGMTEFVFETSAQVSVYDGMATNVISAKRVDYDLYAGTLLENKVTTLAGTVSGLSISGVIPLHGSGTTNPKTWFAEAMKSMEDRSMLPLFLSYRAVGSGWGMKDFVGASNGYKSYNSFGCGDIPMSSALYASLPATEKMVHIPFALGAIGVFHSVAGQTLQMSACLLAKIFMAVVTTWDNADILAENPNLKVPAGQKIVVGHRTYGSSSTCGLTGYLNKVCPAVWSKGESGEIAWPAGTTAVEGSPGMQKLIASTPYSIGYLDAGHGHSQNFAEVKLTNKAGTTQSSKDSIALDGVGAAGSEGLANNVFPTTADSDWSAVNVYNMAGTNTWPIVLVSYFYVKKDQSATNAGTASALKGFITMILRNEDNLCQKNAFTPPSASLKTQALSTLSSITWPNGLTEMRFETDILADGTGMKADVVSAKRYAYDDYERSLMATSIATIDGKLISLGHTHEDEMVSGSTSSSSNNAETLAIASIVIAVFAIFVSMGATCKAMQVSKHGSGRSNGETVALEAFRTVLDLDITSTSLHELSLMTLALRSFLRLLVHALQTLAFTGLTLLALSIFVAFGYCRLLRSNEDKGQRNVTVLVLGDIGRSPRMQYHALSLARHGCSVSLVGYPGAQPMNDIMSNPRIRLWHIMPLELPQRIPFTLRAILKVGFLLWQLFVLLLFRTPRTQLLLVQNPPAIPSLLLARLAAWIQAASLVIDFHNFGYSLLALKLGDRHPLVRAHLAYEQLLGQCADEAFCVTEQMKTWLADNWHVTAVPLHDRPADIFRPTPLDQQHELFSRLRQDGAFKLLDDWWPVQDRQEGLFTDVSSGAVRHATARPRLVISSTSWTPDEDFNQLLDALPLLDATLAAAEVRAVILVTGKGELKSAFEARAALMAPKLRALRVSTLWLSFADYAALLGSADLGLSLHTSSSGIDLPMKVVDMFGAGLPVCAKGFPALPELVRHGENGLIFNSTEELACSLAHALGVPSADLPPLRSVAGERKLSGWDENW</sequence>
<evidence type="ECO:0000256" key="2">
    <source>
        <dbReference type="SAM" id="Phobius"/>
    </source>
</evidence>
<dbReference type="Pfam" id="PF13692">
    <property type="entry name" value="Glyco_trans_1_4"/>
    <property type="match status" value="1"/>
</dbReference>
<feature type="domain" description="PBP" evidence="4">
    <location>
        <begin position="440"/>
        <end position="747"/>
    </location>
</feature>
<organism evidence="6 7">
    <name type="scientific">Polarella glacialis</name>
    <name type="common">Dinoflagellate</name>
    <dbReference type="NCBI Taxonomy" id="89957"/>
    <lineage>
        <taxon>Eukaryota</taxon>
        <taxon>Sar</taxon>
        <taxon>Alveolata</taxon>
        <taxon>Dinophyceae</taxon>
        <taxon>Suessiales</taxon>
        <taxon>Suessiaceae</taxon>
        <taxon>Polarella</taxon>
    </lineage>
</organism>
<dbReference type="Gene3D" id="3.40.190.10">
    <property type="entry name" value="Periplasmic binding protein-like II"/>
    <property type="match status" value="6"/>
</dbReference>
<comment type="caution">
    <text evidence="6">The sequence shown here is derived from an EMBL/GenBank/DDBJ whole genome shotgun (WGS) entry which is preliminary data.</text>
</comment>
<keyword evidence="2" id="KW-1133">Transmembrane helix</keyword>
<evidence type="ECO:0000259" key="4">
    <source>
        <dbReference type="Pfam" id="PF12849"/>
    </source>
</evidence>
<name>A0A813JTC8_POLGL</name>
<dbReference type="Pfam" id="PF12849">
    <property type="entry name" value="PBP_like_2"/>
    <property type="match status" value="3"/>
</dbReference>
<feature type="non-terminal residue" evidence="6">
    <location>
        <position position="1"/>
    </location>
</feature>
<protein>
    <recommendedName>
        <fullName evidence="8">Chitobiosyldiphosphodolichol beta-mannosyltransferase</fullName>
    </recommendedName>
</protein>
<dbReference type="EMBL" id="CAJNNW010026276">
    <property type="protein sequence ID" value="CAE8684117.1"/>
    <property type="molecule type" value="Genomic_DNA"/>
</dbReference>
<evidence type="ECO:0008006" key="8">
    <source>
        <dbReference type="Google" id="ProtNLM"/>
    </source>
</evidence>
<evidence type="ECO:0000259" key="5">
    <source>
        <dbReference type="Pfam" id="PF13579"/>
    </source>
</evidence>
<feature type="chain" id="PRO_5032744092" description="Chitobiosyldiphosphodolichol beta-mannosyltransferase" evidence="3">
    <location>
        <begin position="23"/>
        <end position="1780"/>
    </location>
</feature>
<evidence type="ECO:0000313" key="7">
    <source>
        <dbReference type="Proteomes" id="UP000626109"/>
    </source>
</evidence>
<feature type="transmembrane region" description="Helical" evidence="2">
    <location>
        <begin position="1325"/>
        <end position="1351"/>
    </location>
</feature>
<dbReference type="PANTHER" id="PTHR42996">
    <property type="entry name" value="PHOSPHATE-BINDING PROTEIN PSTS"/>
    <property type="match status" value="1"/>
</dbReference>
<evidence type="ECO:0000313" key="6">
    <source>
        <dbReference type="EMBL" id="CAE8684117.1"/>
    </source>
</evidence>
<accession>A0A813JTC8</accession>
<dbReference type="PANTHER" id="PTHR42996:SF1">
    <property type="entry name" value="PHOSPHATE-BINDING PROTEIN PSTS"/>
    <property type="match status" value="1"/>
</dbReference>
<evidence type="ECO:0000256" key="3">
    <source>
        <dbReference type="SAM" id="SignalP"/>
    </source>
</evidence>
<keyword evidence="2" id="KW-0472">Membrane</keyword>
<feature type="domain" description="Glycosyltransferase subfamily 4-like N-terminal" evidence="5">
    <location>
        <begin position="1382"/>
        <end position="1545"/>
    </location>
</feature>